<keyword evidence="2" id="KW-0378">Hydrolase</keyword>
<comment type="caution">
    <text evidence="6">The sequence shown here is derived from an EMBL/GenBank/DDBJ whole genome shotgun (WGS) entry which is preliminary data.</text>
</comment>
<keyword evidence="7" id="KW-1185">Reference proteome</keyword>
<dbReference type="SUPFAM" id="SSF54184">
    <property type="entry name" value="Penicillin-binding protein 2x (pbp-2x), c-terminal domain"/>
    <property type="match status" value="1"/>
</dbReference>
<dbReference type="SMART" id="SM00740">
    <property type="entry name" value="PASTA"/>
    <property type="match status" value="1"/>
</dbReference>
<dbReference type="InterPro" id="IPR036138">
    <property type="entry name" value="PBP_dimer_sf"/>
</dbReference>
<comment type="subcellular location">
    <subcellularLocation>
        <location evidence="1">Membrane</location>
    </subcellularLocation>
</comment>
<keyword evidence="6" id="KW-0131">Cell cycle</keyword>
<dbReference type="Gene3D" id="3.30.10.20">
    <property type="match status" value="1"/>
</dbReference>
<dbReference type="PANTHER" id="PTHR30627:SF1">
    <property type="entry name" value="PEPTIDOGLYCAN D,D-TRANSPEPTIDASE FTSI"/>
    <property type="match status" value="1"/>
</dbReference>
<dbReference type="PROSITE" id="PS51178">
    <property type="entry name" value="PASTA"/>
    <property type="match status" value="1"/>
</dbReference>
<feature type="domain" description="PASTA" evidence="5">
    <location>
        <begin position="645"/>
        <end position="703"/>
    </location>
</feature>
<dbReference type="GO" id="GO:0008658">
    <property type="term" value="F:penicillin binding"/>
    <property type="evidence" value="ECO:0007669"/>
    <property type="project" value="InterPro"/>
</dbReference>
<feature type="transmembrane region" description="Helical" evidence="4">
    <location>
        <begin position="7"/>
        <end position="27"/>
    </location>
</feature>
<dbReference type="AlphaFoldDB" id="A0A0E9LZK9"/>
<keyword evidence="4" id="KW-0812">Transmembrane</keyword>
<evidence type="ECO:0000256" key="1">
    <source>
        <dbReference type="ARBA" id="ARBA00004370"/>
    </source>
</evidence>
<dbReference type="InterPro" id="IPR050515">
    <property type="entry name" value="Beta-lactam/transpept"/>
</dbReference>
<evidence type="ECO:0000256" key="4">
    <source>
        <dbReference type="SAM" id="Phobius"/>
    </source>
</evidence>
<dbReference type="STRING" id="1236989.JCM15548_13328"/>
<keyword evidence="2" id="KW-0121">Carboxypeptidase</keyword>
<dbReference type="InterPro" id="IPR001460">
    <property type="entry name" value="PCN-bd_Tpept"/>
</dbReference>
<reference evidence="6 7" key="1">
    <citation type="journal article" date="2015" name="Microbes Environ.">
        <title>Distribution and evolution of nitrogen fixation genes in the phylum bacteroidetes.</title>
        <authorList>
            <person name="Inoue J."/>
            <person name="Oshima K."/>
            <person name="Suda W."/>
            <person name="Sakamoto M."/>
            <person name="Iino T."/>
            <person name="Noda S."/>
            <person name="Hongoh Y."/>
            <person name="Hattori M."/>
            <person name="Ohkuma M."/>
        </authorList>
    </citation>
    <scope>NUCLEOTIDE SEQUENCE [LARGE SCALE GENOMIC DNA]</scope>
    <source>
        <strain evidence="6">JCM 15548</strain>
    </source>
</reference>
<sequence>MTIKKSIMFRVGVVYLFFLGLALWLLVELLSLKLFNSEKWKSMAREVERSENVVEPNRGDILDVHGMKLACSVPNYRLYMDLLAEGLTDAKFNAHIDSLSIQLSRFFRDKSAAAYKRDLRVARQKGRRYYMVHPRRISYTELQIVNHFPLFREGPNKGGFIPEQYDQRKQPFGSLASRTIGKLYGESSKGGMVGLERAYDDVLRGTPGTSVMKRISGRWVPEVVTPPVDGLDVVTALDIGIQDVAEHALRTQLALHNAQHGVAILMEVETGAIKALVNLHRQRPGVYIEDYFNYAIGESTEPGSTFKLATLMAALEDGVVRIGDSIDTGNGAYRYFDRIMRDSHHGGYGMLSVGEVFEKSSNIGISRIIYDNYKDNPRRFVDRLYNMGLNKQLGIEIKGEGRPVIKYPGDNSWSGVTLPWMSIGYEVQMTPLQTLSFYNAVANKGQMVKPMFAKGLSRHGKMVERFAPVVLNSSIASRETIETAHQLLVGVVERGTARNIRNSNYSIAGKTGTAQVAKGSQGYKSGGVEYQASFVGYFPADRPRYSCIVVVTAPSNNVYYGNVVAGSVFREIADRVYATGFDFVEKAEWERAENYGVFPYSKGGPMGDLVTVFEELNYPVYERHPINDWVSTLASDTGVVFRPKPIPVGLVPAVIGMGAKDAVAVLENIGLKVHLQGVGRVVSQSQQAGSAVRKGSTIFIRLG</sequence>
<dbReference type="InterPro" id="IPR005543">
    <property type="entry name" value="PASTA_dom"/>
</dbReference>
<evidence type="ECO:0000256" key="2">
    <source>
        <dbReference type="ARBA" id="ARBA00022645"/>
    </source>
</evidence>
<accession>A0A0E9LZK9</accession>
<keyword evidence="3 4" id="KW-0472">Membrane</keyword>
<keyword evidence="6" id="KW-0132">Cell division</keyword>
<dbReference type="SUPFAM" id="SSF56519">
    <property type="entry name" value="Penicillin binding protein dimerisation domain"/>
    <property type="match status" value="1"/>
</dbReference>
<dbReference type="OrthoDB" id="9804124at2"/>
<dbReference type="EMBL" id="BAZW01000035">
    <property type="protein sequence ID" value="GAO30997.1"/>
    <property type="molecule type" value="Genomic_DNA"/>
</dbReference>
<dbReference type="InterPro" id="IPR005311">
    <property type="entry name" value="PBP_dimer"/>
</dbReference>
<dbReference type="Gene3D" id="3.90.1310.10">
    <property type="entry name" value="Penicillin-binding protein 2a (Domain 2)"/>
    <property type="match status" value="1"/>
</dbReference>
<dbReference type="GO" id="GO:0071555">
    <property type="term" value="P:cell wall organization"/>
    <property type="evidence" value="ECO:0007669"/>
    <property type="project" value="TreeGrafter"/>
</dbReference>
<dbReference type="Gene3D" id="3.30.450.330">
    <property type="match status" value="1"/>
</dbReference>
<dbReference type="GO" id="GO:0004180">
    <property type="term" value="F:carboxypeptidase activity"/>
    <property type="evidence" value="ECO:0007669"/>
    <property type="project" value="UniProtKB-KW"/>
</dbReference>
<dbReference type="SUPFAM" id="SSF56601">
    <property type="entry name" value="beta-lactamase/transpeptidase-like"/>
    <property type="match status" value="1"/>
</dbReference>
<evidence type="ECO:0000256" key="3">
    <source>
        <dbReference type="ARBA" id="ARBA00023136"/>
    </source>
</evidence>
<dbReference type="PANTHER" id="PTHR30627">
    <property type="entry name" value="PEPTIDOGLYCAN D,D-TRANSPEPTIDASE"/>
    <property type="match status" value="1"/>
</dbReference>
<dbReference type="CDD" id="cd06575">
    <property type="entry name" value="PASTA_Pbp2x-like_2"/>
    <property type="match status" value="1"/>
</dbReference>
<dbReference type="RefSeq" id="WP_062126612.1">
    <property type="nucleotide sequence ID" value="NZ_BAZW01000035.1"/>
</dbReference>
<name>A0A0E9LZK9_9BACT</name>
<protein>
    <submittedName>
        <fullName evidence="6">Cell division protein FtsI</fullName>
    </submittedName>
</protein>
<organism evidence="6 7">
    <name type="scientific">Geofilum rubicundum JCM 15548</name>
    <dbReference type="NCBI Taxonomy" id="1236989"/>
    <lineage>
        <taxon>Bacteria</taxon>
        <taxon>Pseudomonadati</taxon>
        <taxon>Bacteroidota</taxon>
        <taxon>Bacteroidia</taxon>
        <taxon>Marinilabiliales</taxon>
        <taxon>Marinilabiliaceae</taxon>
        <taxon>Geofilum</taxon>
    </lineage>
</organism>
<dbReference type="GO" id="GO:0005886">
    <property type="term" value="C:plasma membrane"/>
    <property type="evidence" value="ECO:0007669"/>
    <property type="project" value="TreeGrafter"/>
</dbReference>
<keyword evidence="2" id="KW-0645">Protease</keyword>
<gene>
    <name evidence="6" type="ORF">JCM15548_13328</name>
</gene>
<dbReference type="Pfam" id="PF00905">
    <property type="entry name" value="Transpeptidase"/>
    <property type="match status" value="1"/>
</dbReference>
<evidence type="ECO:0000313" key="7">
    <source>
        <dbReference type="Proteomes" id="UP000032900"/>
    </source>
</evidence>
<keyword evidence="4" id="KW-1133">Transmembrane helix</keyword>
<dbReference type="Pfam" id="PF03793">
    <property type="entry name" value="PASTA"/>
    <property type="match status" value="1"/>
</dbReference>
<proteinExistence type="predicted"/>
<dbReference type="Gene3D" id="3.40.710.10">
    <property type="entry name" value="DD-peptidase/beta-lactamase superfamily"/>
    <property type="match status" value="1"/>
</dbReference>
<evidence type="ECO:0000313" key="6">
    <source>
        <dbReference type="EMBL" id="GAO30997.1"/>
    </source>
</evidence>
<evidence type="ECO:0000259" key="5">
    <source>
        <dbReference type="PROSITE" id="PS51178"/>
    </source>
</evidence>
<dbReference type="InterPro" id="IPR012338">
    <property type="entry name" value="Beta-lactam/transpept-like"/>
</dbReference>
<dbReference type="GO" id="GO:0051301">
    <property type="term" value="P:cell division"/>
    <property type="evidence" value="ECO:0007669"/>
    <property type="project" value="UniProtKB-KW"/>
</dbReference>
<dbReference type="Pfam" id="PF03717">
    <property type="entry name" value="PBP_dimer"/>
    <property type="match status" value="1"/>
</dbReference>
<dbReference type="Proteomes" id="UP000032900">
    <property type="component" value="Unassembled WGS sequence"/>
</dbReference>